<keyword evidence="8 10" id="KW-0472">Membrane</keyword>
<evidence type="ECO:0000313" key="11">
    <source>
        <dbReference type="EMBL" id="KAK6187584.1"/>
    </source>
</evidence>
<keyword evidence="10" id="KW-0732">Signal</keyword>
<name>A0AAN8K4Q5_PATCE</name>
<evidence type="ECO:0000256" key="2">
    <source>
        <dbReference type="ARBA" id="ARBA00004687"/>
    </source>
</evidence>
<feature type="transmembrane region" description="Helical" evidence="10">
    <location>
        <begin position="201"/>
        <end position="223"/>
    </location>
</feature>
<evidence type="ECO:0000256" key="10">
    <source>
        <dbReference type="RuleBase" id="RU366056"/>
    </source>
</evidence>
<evidence type="ECO:0000256" key="8">
    <source>
        <dbReference type="ARBA" id="ARBA00023136"/>
    </source>
</evidence>
<keyword evidence="4 10" id="KW-0337">GPI-anchor biosynthesis</keyword>
<evidence type="ECO:0000256" key="3">
    <source>
        <dbReference type="ARBA" id="ARBA00010345"/>
    </source>
</evidence>
<comment type="similarity">
    <text evidence="3 10">Belongs to the PIGX family.</text>
</comment>
<keyword evidence="9" id="KW-0325">Glycoprotein</keyword>
<comment type="caution">
    <text evidence="11">The sequence shown here is derived from an EMBL/GenBank/DDBJ whole genome shotgun (WGS) entry which is preliminary data.</text>
</comment>
<evidence type="ECO:0000256" key="1">
    <source>
        <dbReference type="ARBA" id="ARBA00004389"/>
    </source>
</evidence>
<dbReference type="InterPro" id="IPR040039">
    <property type="entry name" value="PIGX"/>
</dbReference>
<dbReference type="InterPro" id="IPR013233">
    <property type="entry name" value="PIG-X/PBN1"/>
</dbReference>
<dbReference type="Pfam" id="PF08320">
    <property type="entry name" value="PIG-X"/>
    <property type="match status" value="1"/>
</dbReference>
<evidence type="ECO:0000256" key="5">
    <source>
        <dbReference type="ARBA" id="ARBA00022692"/>
    </source>
</evidence>
<reference evidence="11 12" key="1">
    <citation type="submission" date="2024-01" db="EMBL/GenBank/DDBJ databases">
        <title>The genome of the rayed Mediterranean limpet Patella caerulea (Linnaeus, 1758).</title>
        <authorList>
            <person name="Anh-Thu Weber A."/>
            <person name="Halstead-Nussloch G."/>
        </authorList>
    </citation>
    <scope>NUCLEOTIDE SEQUENCE [LARGE SCALE GENOMIC DNA]</scope>
    <source>
        <strain evidence="11">AATW-2023a</strain>
        <tissue evidence="11">Whole specimen</tissue>
    </source>
</reference>
<dbReference type="PANTHER" id="PTHR28650:SF1">
    <property type="entry name" value="PHOSPHATIDYLINOSITOL-GLYCAN BIOSYNTHESIS CLASS X PROTEIN"/>
    <property type="match status" value="1"/>
</dbReference>
<sequence>MLPFYIMLFLQLLIPVKSKSVEITRTLKQEGFHRDLETVLSFKLEKEIVEKLTWSCQLLLVENLPSGVYVDVDQLSSLPDNIQVLVDSDVDIEAPEYASPPLLVYIFTNLTSDRSSITLPVHVRYHRPSNVSEYAQILIENPKIYSTCLHLSDYENTEGIGAPCDNQNSSQCLWNRLQVLYNEGKSAISLQVPIGVEQHSLFVGATTLLVTMTGCVILVWKIVKKSVDLQMRKKQL</sequence>
<evidence type="ECO:0000256" key="6">
    <source>
        <dbReference type="ARBA" id="ARBA00022824"/>
    </source>
</evidence>
<proteinExistence type="inferred from homology"/>
<feature type="chain" id="PRO_5042668452" description="Phosphatidylinositol-glycan biosynthesis class X protein" evidence="10">
    <location>
        <begin position="19"/>
        <end position="236"/>
    </location>
</feature>
<dbReference type="Proteomes" id="UP001347796">
    <property type="component" value="Unassembled WGS sequence"/>
</dbReference>
<comment type="function">
    <text evidence="10">Stabilizing subunit of the glycosylphosphatidylinositol-mannosyltransferase I complex which catalyzes the transfer of the first mannose, via an alpha-1,4 bond from a dolichol-phosphate-mannose (Dol-P-Man) to the glucosaminyl acyl phosphatidylinositol (GlcN-(acyl)PI) intermediate to generate alpha-D-Man-(1-&gt;4)-alpha-D-GlcN-(1-&gt;6)-(1-radyl,2-acyl-sn-glycero-3-phospho)-2-acyl-inositol and participates in the sixth step of the glycosylphosphatidylinositol-anchor biosynthesis. Probably acts by stabilizing the mannosyltransferase PIGM.</text>
</comment>
<gene>
    <name evidence="11" type="ORF">SNE40_005578</name>
</gene>
<evidence type="ECO:0000313" key="12">
    <source>
        <dbReference type="Proteomes" id="UP001347796"/>
    </source>
</evidence>
<keyword evidence="12" id="KW-1185">Reference proteome</keyword>
<protein>
    <recommendedName>
        <fullName evidence="10">Phosphatidylinositol-glycan biosynthesis class X protein</fullName>
    </recommendedName>
</protein>
<evidence type="ECO:0000256" key="7">
    <source>
        <dbReference type="ARBA" id="ARBA00022989"/>
    </source>
</evidence>
<dbReference type="AlphaFoldDB" id="A0AAN8K4Q5"/>
<comment type="subcellular location">
    <subcellularLocation>
        <location evidence="1 10">Endoplasmic reticulum membrane</location>
        <topology evidence="1 10">Single-pass membrane protein</topology>
    </subcellularLocation>
</comment>
<accession>A0AAN8K4Q5</accession>
<keyword evidence="6 10" id="KW-0256">Endoplasmic reticulum</keyword>
<evidence type="ECO:0000256" key="9">
    <source>
        <dbReference type="ARBA" id="ARBA00023180"/>
    </source>
</evidence>
<dbReference type="GO" id="GO:0006506">
    <property type="term" value="P:GPI anchor biosynthetic process"/>
    <property type="evidence" value="ECO:0007669"/>
    <property type="project" value="UniProtKB-KW"/>
</dbReference>
<organism evidence="11 12">
    <name type="scientific">Patella caerulea</name>
    <name type="common">Rayed Mediterranean limpet</name>
    <dbReference type="NCBI Taxonomy" id="87958"/>
    <lineage>
        <taxon>Eukaryota</taxon>
        <taxon>Metazoa</taxon>
        <taxon>Spiralia</taxon>
        <taxon>Lophotrochozoa</taxon>
        <taxon>Mollusca</taxon>
        <taxon>Gastropoda</taxon>
        <taxon>Patellogastropoda</taxon>
        <taxon>Patelloidea</taxon>
        <taxon>Patellidae</taxon>
        <taxon>Patella</taxon>
    </lineage>
</organism>
<dbReference type="EMBL" id="JAZGQO010000004">
    <property type="protein sequence ID" value="KAK6187584.1"/>
    <property type="molecule type" value="Genomic_DNA"/>
</dbReference>
<dbReference type="GO" id="GO:0005789">
    <property type="term" value="C:endoplasmic reticulum membrane"/>
    <property type="evidence" value="ECO:0007669"/>
    <property type="project" value="UniProtKB-SubCell"/>
</dbReference>
<keyword evidence="7 10" id="KW-1133">Transmembrane helix</keyword>
<dbReference type="SMART" id="SM00780">
    <property type="entry name" value="PIG-X"/>
    <property type="match status" value="1"/>
</dbReference>
<evidence type="ECO:0000256" key="4">
    <source>
        <dbReference type="ARBA" id="ARBA00022502"/>
    </source>
</evidence>
<feature type="signal peptide" evidence="10">
    <location>
        <begin position="1"/>
        <end position="18"/>
    </location>
</feature>
<comment type="pathway">
    <text evidence="2 10">Glycolipid biosynthesis; glycosylphosphatidylinositol-anchor biosynthesis.</text>
</comment>
<keyword evidence="5 10" id="KW-0812">Transmembrane</keyword>
<dbReference type="PANTHER" id="PTHR28650">
    <property type="entry name" value="PHOSPHATIDYLINOSITOL-GLYCAN BIOSYNTHESIS CLASS X PROTEIN"/>
    <property type="match status" value="1"/>
</dbReference>